<evidence type="ECO:0000313" key="3">
    <source>
        <dbReference type="EMBL" id="KAL0927940.1"/>
    </source>
</evidence>
<accession>A0ABD0VS58</accession>
<evidence type="ECO:0000313" key="4">
    <source>
        <dbReference type="Proteomes" id="UP001552299"/>
    </source>
</evidence>
<dbReference type="Proteomes" id="UP001552299">
    <property type="component" value="Unassembled WGS sequence"/>
</dbReference>
<evidence type="ECO:0000256" key="1">
    <source>
        <dbReference type="SAM" id="MobiDB-lite"/>
    </source>
</evidence>
<gene>
    <name evidence="3" type="ORF">M5K25_002166</name>
</gene>
<sequence length="358" mass="40155">MDSKNANLEERLKSLLLQLSSESGIIERIVHKSKNQHRGSLYFQALLKVRRDLRLLESAGLVQILNALFPIIRGKSPAENSHHSKLNNKRYFVGKHTYHNRLLGVARLLSQMVEPILRAAIQISLLLAKSFFMGFSLTILACLGRLRVLVQQILIDVVSVFNMFSTHSQKHSLKLSSEGIEAFVEYYSSSGDILTLECIWEDDKYVLHESTRCDNNNKIPEQGAFPLETQYQTLELFGEELCQVSDSGNEQEEKSLNSQPHTNSSLDQSTHTGRSIESIDIKKSPPITEPACEPSPGKELLTNLMGTQSKSRRKTVAFVSVQVSKTSEMESSQPEKKKMRLNLPSDAAAGSPFPDFSH</sequence>
<keyword evidence="4" id="KW-1185">Reference proteome</keyword>
<feature type="compositionally biased region" description="Polar residues" evidence="1">
    <location>
        <begin position="256"/>
        <end position="275"/>
    </location>
</feature>
<dbReference type="Pfam" id="PF14780">
    <property type="entry name" value="NEPRO_N"/>
    <property type="match status" value="1"/>
</dbReference>
<evidence type="ECO:0000259" key="2">
    <source>
        <dbReference type="Pfam" id="PF14780"/>
    </source>
</evidence>
<feature type="compositionally biased region" description="Polar residues" evidence="1">
    <location>
        <begin position="323"/>
        <end position="332"/>
    </location>
</feature>
<dbReference type="PANTHER" id="PTHR34786:SF1">
    <property type="entry name" value="OS09G0504900 PROTEIN"/>
    <property type="match status" value="1"/>
</dbReference>
<dbReference type="AlphaFoldDB" id="A0ABD0VS58"/>
<dbReference type="InterPro" id="IPR027951">
    <property type="entry name" value="Nepro_N"/>
</dbReference>
<organism evidence="3 4">
    <name type="scientific">Dendrobium thyrsiflorum</name>
    <name type="common">Pinecone-like raceme dendrobium</name>
    <name type="synonym">Orchid</name>
    <dbReference type="NCBI Taxonomy" id="117978"/>
    <lineage>
        <taxon>Eukaryota</taxon>
        <taxon>Viridiplantae</taxon>
        <taxon>Streptophyta</taxon>
        <taxon>Embryophyta</taxon>
        <taxon>Tracheophyta</taxon>
        <taxon>Spermatophyta</taxon>
        <taxon>Magnoliopsida</taxon>
        <taxon>Liliopsida</taxon>
        <taxon>Asparagales</taxon>
        <taxon>Orchidaceae</taxon>
        <taxon>Epidendroideae</taxon>
        <taxon>Malaxideae</taxon>
        <taxon>Dendrobiinae</taxon>
        <taxon>Dendrobium</taxon>
    </lineage>
</organism>
<dbReference type="EMBL" id="JANQDX010000002">
    <property type="protein sequence ID" value="KAL0927940.1"/>
    <property type="molecule type" value="Genomic_DNA"/>
</dbReference>
<name>A0ABD0VS58_DENTH</name>
<feature type="domain" description="Nucleolus and neural progenitor protein-like N-terminal" evidence="2">
    <location>
        <begin position="11"/>
        <end position="162"/>
    </location>
</feature>
<feature type="region of interest" description="Disordered" evidence="1">
    <location>
        <begin position="247"/>
        <end position="301"/>
    </location>
</feature>
<comment type="caution">
    <text evidence="3">The sequence shown here is derived from an EMBL/GenBank/DDBJ whole genome shotgun (WGS) entry which is preliminary data.</text>
</comment>
<reference evidence="3 4" key="1">
    <citation type="journal article" date="2024" name="Plant Biotechnol. J.">
        <title>Dendrobium thyrsiflorum genome and its molecular insights into genes involved in important horticultural traits.</title>
        <authorList>
            <person name="Chen B."/>
            <person name="Wang J.Y."/>
            <person name="Zheng P.J."/>
            <person name="Li K.L."/>
            <person name="Liang Y.M."/>
            <person name="Chen X.F."/>
            <person name="Zhang C."/>
            <person name="Zhao X."/>
            <person name="He X."/>
            <person name="Zhang G.Q."/>
            <person name="Liu Z.J."/>
            <person name="Xu Q."/>
        </authorList>
    </citation>
    <scope>NUCLEOTIDE SEQUENCE [LARGE SCALE GENOMIC DNA]</scope>
    <source>
        <strain evidence="3">GZMU011</strain>
    </source>
</reference>
<dbReference type="PANTHER" id="PTHR34786">
    <property type="entry name" value="OS09G0504900 PROTEIN"/>
    <property type="match status" value="1"/>
</dbReference>
<protein>
    <recommendedName>
        <fullName evidence="2">Nucleolus and neural progenitor protein-like N-terminal domain-containing protein</fullName>
    </recommendedName>
</protein>
<proteinExistence type="predicted"/>
<feature type="region of interest" description="Disordered" evidence="1">
    <location>
        <begin position="323"/>
        <end position="358"/>
    </location>
</feature>